<dbReference type="InterPro" id="IPR009057">
    <property type="entry name" value="Homeodomain-like_sf"/>
</dbReference>
<reference evidence="1" key="1">
    <citation type="submission" date="2019-02" db="EMBL/GenBank/DDBJ databases">
        <authorList>
            <person name="Gruber-Vodicka R. H."/>
            <person name="Seah K. B. B."/>
        </authorList>
    </citation>
    <scope>NUCLEOTIDE SEQUENCE</scope>
    <source>
        <strain evidence="1">BECK_DK47</strain>
    </source>
</reference>
<dbReference type="GO" id="GO:0003677">
    <property type="term" value="F:DNA binding"/>
    <property type="evidence" value="ECO:0007669"/>
    <property type="project" value="UniProtKB-KW"/>
</dbReference>
<sequence>MGKGARRYAHQRIAAVPINVSMMGTAPDKFRVGDKCTQRRLCPSYACVVEVPNLNGEVPNLNGEVPNLNGEEILEMKTKKYIVRLTNEERAMLKDLINKGKAAVTKIKHANVLLKIDADGLNWSDESASEAFSCSLRTVLSIRQRFVEQGLEAALERKKREYPPTPPILDGEKEARLIRIACSKPPEGFARWTLRLLAGKLVALEIVESISGQTVMRTLKKTNLNPIKASIG</sequence>
<dbReference type="EMBL" id="CAADEX010000138">
    <property type="protein sequence ID" value="VFJ64633.1"/>
    <property type="molecule type" value="Genomic_DNA"/>
</dbReference>
<keyword evidence="1" id="KW-0238">DNA-binding</keyword>
<proteinExistence type="predicted"/>
<dbReference type="Pfam" id="PF13565">
    <property type="entry name" value="HTH_32"/>
    <property type="match status" value="1"/>
</dbReference>
<accession>A0A450TCJ8</accession>
<dbReference type="AlphaFoldDB" id="A0A450TCJ8"/>
<protein>
    <submittedName>
        <fullName evidence="1">Homeodomain-like domain-containing protein</fullName>
    </submittedName>
</protein>
<organism evidence="1">
    <name type="scientific">Candidatus Kentrum sp. DK</name>
    <dbReference type="NCBI Taxonomy" id="2126562"/>
    <lineage>
        <taxon>Bacteria</taxon>
        <taxon>Pseudomonadati</taxon>
        <taxon>Pseudomonadota</taxon>
        <taxon>Gammaproteobacteria</taxon>
        <taxon>Candidatus Kentrum</taxon>
    </lineage>
</organism>
<gene>
    <name evidence="1" type="ORF">BECKDK2373B_GA0170837_113810</name>
</gene>
<evidence type="ECO:0000313" key="1">
    <source>
        <dbReference type="EMBL" id="VFJ64633.1"/>
    </source>
</evidence>
<name>A0A450TCJ8_9GAMM</name>
<dbReference type="SUPFAM" id="SSF46689">
    <property type="entry name" value="Homeodomain-like"/>
    <property type="match status" value="1"/>
</dbReference>
<keyword evidence="1" id="KW-0371">Homeobox</keyword>